<proteinExistence type="predicted"/>
<accession>A0A9P5UAK7</accession>
<feature type="region of interest" description="Disordered" evidence="1">
    <location>
        <begin position="1"/>
        <end position="36"/>
    </location>
</feature>
<evidence type="ECO:0000313" key="3">
    <source>
        <dbReference type="Proteomes" id="UP000772434"/>
    </source>
</evidence>
<dbReference type="Proteomes" id="UP000772434">
    <property type="component" value="Unassembled WGS sequence"/>
</dbReference>
<dbReference type="EMBL" id="JADNRY010000034">
    <property type="protein sequence ID" value="KAF9071178.1"/>
    <property type="molecule type" value="Genomic_DNA"/>
</dbReference>
<feature type="compositionally biased region" description="Polar residues" evidence="1">
    <location>
        <begin position="1"/>
        <end position="15"/>
    </location>
</feature>
<name>A0A9P5UAK7_9AGAR</name>
<reference evidence="2" key="1">
    <citation type="submission" date="2020-11" db="EMBL/GenBank/DDBJ databases">
        <authorList>
            <consortium name="DOE Joint Genome Institute"/>
            <person name="Ahrendt S."/>
            <person name="Riley R."/>
            <person name="Andreopoulos W."/>
            <person name="Labutti K."/>
            <person name="Pangilinan J."/>
            <person name="Ruiz-Duenas F.J."/>
            <person name="Barrasa J.M."/>
            <person name="Sanchez-Garcia M."/>
            <person name="Camarero S."/>
            <person name="Miyauchi S."/>
            <person name="Serrano A."/>
            <person name="Linde D."/>
            <person name="Babiker R."/>
            <person name="Drula E."/>
            <person name="Ayuso-Fernandez I."/>
            <person name="Pacheco R."/>
            <person name="Padilla G."/>
            <person name="Ferreira P."/>
            <person name="Barriuso J."/>
            <person name="Kellner H."/>
            <person name="Castanera R."/>
            <person name="Alfaro M."/>
            <person name="Ramirez L."/>
            <person name="Pisabarro A.G."/>
            <person name="Kuo A."/>
            <person name="Tritt A."/>
            <person name="Lipzen A."/>
            <person name="He G."/>
            <person name="Yan M."/>
            <person name="Ng V."/>
            <person name="Cullen D."/>
            <person name="Martin F."/>
            <person name="Rosso M.-N."/>
            <person name="Henrissat B."/>
            <person name="Hibbett D."/>
            <person name="Martinez A.T."/>
            <person name="Grigoriev I.V."/>
        </authorList>
    </citation>
    <scope>NUCLEOTIDE SEQUENCE</scope>
    <source>
        <strain evidence="2">AH 40177</strain>
    </source>
</reference>
<protein>
    <submittedName>
        <fullName evidence="2">Uncharacterized protein</fullName>
    </submittedName>
</protein>
<dbReference type="OrthoDB" id="3061482at2759"/>
<gene>
    <name evidence="2" type="ORF">BDP27DRAFT_1446455</name>
</gene>
<keyword evidence="3" id="KW-1185">Reference proteome</keyword>
<comment type="caution">
    <text evidence="2">The sequence shown here is derived from an EMBL/GenBank/DDBJ whole genome shotgun (WGS) entry which is preliminary data.</text>
</comment>
<organism evidence="2 3">
    <name type="scientific">Rhodocollybia butyracea</name>
    <dbReference type="NCBI Taxonomy" id="206335"/>
    <lineage>
        <taxon>Eukaryota</taxon>
        <taxon>Fungi</taxon>
        <taxon>Dikarya</taxon>
        <taxon>Basidiomycota</taxon>
        <taxon>Agaricomycotina</taxon>
        <taxon>Agaricomycetes</taxon>
        <taxon>Agaricomycetidae</taxon>
        <taxon>Agaricales</taxon>
        <taxon>Marasmiineae</taxon>
        <taxon>Omphalotaceae</taxon>
        <taxon>Rhodocollybia</taxon>
    </lineage>
</organism>
<dbReference type="AlphaFoldDB" id="A0A9P5UAK7"/>
<evidence type="ECO:0000313" key="2">
    <source>
        <dbReference type="EMBL" id="KAF9071178.1"/>
    </source>
</evidence>
<evidence type="ECO:0000256" key="1">
    <source>
        <dbReference type="SAM" id="MobiDB-lite"/>
    </source>
</evidence>
<sequence length="160" mass="18374">MISDKPSSATSTQAGPSDAAGITRRDDGQGQHKTVASSYQTITEQFAVLKQLLNDQLVESREHMLRSEERQREKDQIRLEKDIQSDEVKNYLHGALQAQQSSLSDYRELAKSREKDLVILQNVIEETQEAQKTQMKAVLEENVRYKRQKQEESLEILKTQ</sequence>